<sequence>MSVSRRDFIKKNTLAGLALAAAGHLNPLFGAEADIQENAGNSVYFDGYTRIGPRKYKHPAERWSLGHLQEEMNHCSISGALVASTLSVNYDAMFSNLELSGQIRAHANLFAIWNVMPHQTGEFPDPVELGKQMKLHNVRAVSLFPHTNEWDWKDQASHELLNWLSKNKILTIVNAGEFGGMSPFNEFLTKYPSLPVYLINASWSDQRYVLPMVASHRNLHVGFDNFQINEGIEYFYRKGYIDQAIFGSNSPTMSAGAHRAYMDYADIPAEARAKATGGNLTRLLHGLKPPETKNNPNDDILMEAVKNGKPIPVPLIDMHMHMLNEGLNGAGWGYRMENGGPDKVFRLLKRLGYDGGGIMSWNGVVSHDAAGGNISAKKSLDLAPPGYWGLANFDPTHYSQEELKIMIPKMYEDKRFIGMKPYHYYGVEYQDPSYDIWWEYGNKRKFYGLLHNSRSDLFEAESLAKKYPDVRWVIAHAGGSYQMADMAIAAMKKFPNIYAEITLTPVHLGIIEYLVAGAGEDRILYGSDLPMRDPRQQLGWVIFSRLSLPVKKKILAGNALKVIEPCLADLPAYNRPKLTKG</sequence>
<dbReference type="PANTHER" id="PTHR21240">
    <property type="entry name" value="2-AMINO-3-CARBOXYLMUCONATE-6-SEMIALDEHYDE DECARBOXYLASE"/>
    <property type="match status" value="1"/>
</dbReference>
<dbReference type="GO" id="GO:0016787">
    <property type="term" value="F:hydrolase activity"/>
    <property type="evidence" value="ECO:0007669"/>
    <property type="project" value="InterPro"/>
</dbReference>
<evidence type="ECO:0000259" key="2">
    <source>
        <dbReference type="Pfam" id="PF04909"/>
    </source>
</evidence>
<dbReference type="InterPro" id="IPR032466">
    <property type="entry name" value="Metal_Hydrolase"/>
</dbReference>
<proteinExistence type="predicted"/>
<dbReference type="InterPro" id="IPR019546">
    <property type="entry name" value="TAT_signal_bac_arc"/>
</dbReference>
<dbReference type="OrthoDB" id="2550860at2"/>
<protein>
    <submittedName>
        <fullName evidence="3">Twin-arginine translocation signal domain-containing protein</fullName>
    </submittedName>
</protein>
<feature type="domain" description="Amidohydrolase-related" evidence="2">
    <location>
        <begin position="450"/>
        <end position="562"/>
    </location>
</feature>
<name>A0A4V6BKE4_9BACT</name>
<dbReference type="SUPFAM" id="SSF51556">
    <property type="entry name" value="Metallo-dependent hydrolases"/>
    <property type="match status" value="2"/>
</dbReference>
<dbReference type="Gene3D" id="3.20.20.140">
    <property type="entry name" value="Metal-dependent hydrolases"/>
    <property type="match status" value="2"/>
</dbReference>
<dbReference type="Pfam" id="PF04909">
    <property type="entry name" value="Amidohydro_2"/>
    <property type="match status" value="1"/>
</dbReference>
<evidence type="ECO:0000313" key="4">
    <source>
        <dbReference type="Proteomes" id="UP000304900"/>
    </source>
</evidence>
<keyword evidence="1" id="KW-0456">Lyase</keyword>
<evidence type="ECO:0000256" key="1">
    <source>
        <dbReference type="ARBA" id="ARBA00023239"/>
    </source>
</evidence>
<gene>
    <name evidence="3" type="ORF">FDK13_09550</name>
</gene>
<evidence type="ECO:0000313" key="3">
    <source>
        <dbReference type="EMBL" id="TKT92563.1"/>
    </source>
</evidence>
<dbReference type="InterPro" id="IPR006311">
    <property type="entry name" value="TAT_signal"/>
</dbReference>
<dbReference type="GO" id="GO:0016831">
    <property type="term" value="F:carboxy-lyase activity"/>
    <property type="evidence" value="ECO:0007669"/>
    <property type="project" value="InterPro"/>
</dbReference>
<dbReference type="InterPro" id="IPR006680">
    <property type="entry name" value="Amidohydro-rel"/>
</dbReference>
<comment type="caution">
    <text evidence="3">The sequence shown here is derived from an EMBL/GenBank/DDBJ whole genome shotgun (WGS) entry which is preliminary data.</text>
</comment>
<reference evidence="3 4" key="1">
    <citation type="submission" date="2019-05" db="EMBL/GenBank/DDBJ databases">
        <title>Dyadobacter AR-3-8 sp. nov., isolated from arctic soil.</title>
        <authorList>
            <person name="Chaudhary D.K."/>
        </authorList>
    </citation>
    <scope>NUCLEOTIDE SEQUENCE [LARGE SCALE GENOMIC DNA]</scope>
    <source>
        <strain evidence="3 4">AR-3-8</strain>
    </source>
</reference>
<dbReference type="NCBIfam" id="TIGR01409">
    <property type="entry name" value="TAT_signal_seq"/>
    <property type="match status" value="1"/>
</dbReference>
<dbReference type="PROSITE" id="PS51318">
    <property type="entry name" value="TAT"/>
    <property type="match status" value="1"/>
</dbReference>
<dbReference type="AlphaFoldDB" id="A0A4V6BKE4"/>
<organism evidence="3 4">
    <name type="scientific">Dyadobacter frigoris</name>
    <dbReference type="NCBI Taxonomy" id="2576211"/>
    <lineage>
        <taxon>Bacteria</taxon>
        <taxon>Pseudomonadati</taxon>
        <taxon>Bacteroidota</taxon>
        <taxon>Cytophagia</taxon>
        <taxon>Cytophagales</taxon>
        <taxon>Spirosomataceae</taxon>
        <taxon>Dyadobacter</taxon>
    </lineage>
</organism>
<dbReference type="InterPro" id="IPR032465">
    <property type="entry name" value="ACMSD"/>
</dbReference>
<keyword evidence="4" id="KW-1185">Reference proteome</keyword>
<dbReference type="EMBL" id="SZVO01000004">
    <property type="protein sequence ID" value="TKT92563.1"/>
    <property type="molecule type" value="Genomic_DNA"/>
</dbReference>
<dbReference type="RefSeq" id="WP_137340108.1">
    <property type="nucleotide sequence ID" value="NZ_BSQH01000007.1"/>
</dbReference>
<dbReference type="Proteomes" id="UP000304900">
    <property type="component" value="Unassembled WGS sequence"/>
</dbReference>
<accession>A0A4V6BKE4</accession>